<feature type="active site" description="Proton donor" evidence="4">
    <location>
        <position position="55"/>
    </location>
</feature>
<dbReference type="AlphaFoldDB" id="A0AA39JS49"/>
<dbReference type="FunFam" id="3.20.20.100:FF:000002">
    <property type="entry name" value="2,5-diketo-D-gluconic acid reductase A"/>
    <property type="match status" value="1"/>
</dbReference>
<organism evidence="8 9">
    <name type="scientific">Armillaria tabescens</name>
    <name type="common">Ringless honey mushroom</name>
    <name type="synonym">Agaricus tabescens</name>
    <dbReference type="NCBI Taxonomy" id="1929756"/>
    <lineage>
        <taxon>Eukaryota</taxon>
        <taxon>Fungi</taxon>
        <taxon>Dikarya</taxon>
        <taxon>Basidiomycota</taxon>
        <taxon>Agaricomycotina</taxon>
        <taxon>Agaricomycetes</taxon>
        <taxon>Agaricomycetidae</taxon>
        <taxon>Agaricales</taxon>
        <taxon>Marasmiineae</taxon>
        <taxon>Physalacriaceae</taxon>
        <taxon>Desarmillaria</taxon>
    </lineage>
</organism>
<comment type="similarity">
    <text evidence="1">Belongs to the aldo/keto reductase family.</text>
</comment>
<dbReference type="SUPFAM" id="SSF51430">
    <property type="entry name" value="NAD(P)-linked oxidoreductase"/>
    <property type="match status" value="1"/>
</dbReference>
<dbReference type="PROSITE" id="PS00063">
    <property type="entry name" value="ALDOKETO_REDUCTASE_3"/>
    <property type="match status" value="1"/>
</dbReference>
<dbReference type="InterPro" id="IPR023210">
    <property type="entry name" value="NADP_OxRdtase_dom"/>
</dbReference>
<evidence type="ECO:0000256" key="2">
    <source>
        <dbReference type="ARBA" id="ARBA00022857"/>
    </source>
</evidence>
<dbReference type="PROSITE" id="PS00798">
    <property type="entry name" value="ALDOKETO_REDUCTASE_1"/>
    <property type="match status" value="1"/>
</dbReference>
<dbReference type="PANTHER" id="PTHR43827">
    <property type="entry name" value="2,5-DIKETO-D-GLUCONIC ACID REDUCTASE"/>
    <property type="match status" value="1"/>
</dbReference>
<sequence length="352" mass="40373">MDVSCSVKLNNGDSIPVLGFGVWTGMDPEAQRESVEWIQTAIKAGYRHFDTALIYGTERPLGEAIRKSGVPREEFFICTKFPWNYHGRIIESLNESLESLGTNYVDLFLMHWPQYVVYEKDNFLPRNLDGTLRVTEERNFNQSWEVMEKLLESGKCKAIGVSNFSIKTLEKLYTTAKIIPAVNQIELHPYLVQEELVEYCRGKGIVVVAYTPSGTDVVRKDPVIVELAAKYNATPTQVIFAWHLARGVVIIPKSADEGRQKENKKLPVLDPEDVKRISGLDRNDRLCSKHMEVNGTLWGWTYEQFGTFLSLFCLLFSYGHCRMGVVVQLMGSVFSRYLELLCWIRHLRRYNV</sequence>
<feature type="domain" description="NADP-dependent oxidoreductase" evidence="7">
    <location>
        <begin position="18"/>
        <end position="280"/>
    </location>
</feature>
<dbReference type="InterPro" id="IPR036812">
    <property type="entry name" value="NAD(P)_OxRdtase_dom_sf"/>
</dbReference>
<dbReference type="RefSeq" id="XP_060326337.1">
    <property type="nucleotide sequence ID" value="XM_060474163.1"/>
</dbReference>
<evidence type="ECO:0000256" key="1">
    <source>
        <dbReference type="ARBA" id="ARBA00007905"/>
    </source>
</evidence>
<evidence type="ECO:0000313" key="8">
    <source>
        <dbReference type="EMBL" id="KAK0447922.1"/>
    </source>
</evidence>
<gene>
    <name evidence="8" type="ORF">EV420DRAFT_1568260</name>
</gene>
<dbReference type="PROSITE" id="PS00062">
    <property type="entry name" value="ALDOKETO_REDUCTASE_2"/>
    <property type="match status" value="1"/>
</dbReference>
<protein>
    <submittedName>
        <fullName evidence="8">Reductase AKOR2</fullName>
    </submittedName>
</protein>
<dbReference type="Pfam" id="PF00248">
    <property type="entry name" value="Aldo_ket_red"/>
    <property type="match status" value="1"/>
</dbReference>
<keyword evidence="2" id="KW-0521">NADP</keyword>
<evidence type="ECO:0000256" key="6">
    <source>
        <dbReference type="PIRSR" id="PIRSR000097-3"/>
    </source>
</evidence>
<dbReference type="PRINTS" id="PR00069">
    <property type="entry name" value="ALDKETRDTASE"/>
</dbReference>
<dbReference type="GO" id="GO:0016616">
    <property type="term" value="F:oxidoreductase activity, acting on the CH-OH group of donors, NAD or NADP as acceptor"/>
    <property type="evidence" value="ECO:0007669"/>
    <property type="project" value="UniProtKB-ARBA"/>
</dbReference>
<dbReference type="InterPro" id="IPR018170">
    <property type="entry name" value="Aldo/ket_reductase_CS"/>
</dbReference>
<evidence type="ECO:0000256" key="4">
    <source>
        <dbReference type="PIRSR" id="PIRSR000097-1"/>
    </source>
</evidence>
<dbReference type="PIRSF" id="PIRSF000097">
    <property type="entry name" value="AKR"/>
    <property type="match status" value="1"/>
</dbReference>
<dbReference type="CDD" id="cd19071">
    <property type="entry name" value="AKR_AKR1-5-like"/>
    <property type="match status" value="1"/>
</dbReference>
<name>A0AA39JS49_ARMTA</name>
<comment type="caution">
    <text evidence="8">The sequence shown here is derived from an EMBL/GenBank/DDBJ whole genome shotgun (WGS) entry which is preliminary data.</text>
</comment>
<dbReference type="EMBL" id="JAUEPS010000043">
    <property type="protein sequence ID" value="KAK0447922.1"/>
    <property type="molecule type" value="Genomic_DNA"/>
</dbReference>
<accession>A0AA39JS49</accession>
<proteinExistence type="inferred from homology"/>
<evidence type="ECO:0000256" key="5">
    <source>
        <dbReference type="PIRSR" id="PIRSR000097-2"/>
    </source>
</evidence>
<evidence type="ECO:0000256" key="3">
    <source>
        <dbReference type="ARBA" id="ARBA00023002"/>
    </source>
</evidence>
<feature type="binding site" evidence="5">
    <location>
        <position position="111"/>
    </location>
    <ligand>
        <name>substrate</name>
    </ligand>
</feature>
<dbReference type="PANTHER" id="PTHR43827:SF3">
    <property type="entry name" value="NADP-DEPENDENT OXIDOREDUCTASE DOMAIN-CONTAINING PROTEIN"/>
    <property type="match status" value="1"/>
</dbReference>
<evidence type="ECO:0000259" key="7">
    <source>
        <dbReference type="Pfam" id="PF00248"/>
    </source>
</evidence>
<dbReference type="GeneID" id="85357711"/>
<reference evidence="8" key="1">
    <citation type="submission" date="2023-06" db="EMBL/GenBank/DDBJ databases">
        <authorList>
            <consortium name="Lawrence Berkeley National Laboratory"/>
            <person name="Ahrendt S."/>
            <person name="Sahu N."/>
            <person name="Indic B."/>
            <person name="Wong-Bajracharya J."/>
            <person name="Merenyi Z."/>
            <person name="Ke H.-M."/>
            <person name="Monk M."/>
            <person name="Kocsube S."/>
            <person name="Drula E."/>
            <person name="Lipzen A."/>
            <person name="Balint B."/>
            <person name="Henrissat B."/>
            <person name="Andreopoulos B."/>
            <person name="Martin F.M."/>
            <person name="Harder C.B."/>
            <person name="Rigling D."/>
            <person name="Ford K.L."/>
            <person name="Foster G.D."/>
            <person name="Pangilinan J."/>
            <person name="Papanicolaou A."/>
            <person name="Barry K."/>
            <person name="LaButti K."/>
            <person name="Viragh M."/>
            <person name="Koriabine M."/>
            <person name="Yan M."/>
            <person name="Riley R."/>
            <person name="Champramary S."/>
            <person name="Plett K.L."/>
            <person name="Tsai I.J."/>
            <person name="Slot J."/>
            <person name="Sipos G."/>
            <person name="Plett J."/>
            <person name="Nagy L.G."/>
            <person name="Grigoriev I.V."/>
        </authorList>
    </citation>
    <scope>NUCLEOTIDE SEQUENCE</scope>
    <source>
        <strain evidence="8">CCBAS 213</strain>
    </source>
</reference>
<keyword evidence="9" id="KW-1185">Reference proteome</keyword>
<dbReference type="InterPro" id="IPR020471">
    <property type="entry name" value="AKR"/>
</dbReference>
<dbReference type="Gene3D" id="3.20.20.100">
    <property type="entry name" value="NADP-dependent oxidoreductase domain"/>
    <property type="match status" value="1"/>
</dbReference>
<dbReference type="Proteomes" id="UP001175211">
    <property type="component" value="Unassembled WGS sequence"/>
</dbReference>
<evidence type="ECO:0000313" key="9">
    <source>
        <dbReference type="Proteomes" id="UP001175211"/>
    </source>
</evidence>
<feature type="site" description="Lowers pKa of active site Tyr" evidence="6">
    <location>
        <position position="80"/>
    </location>
</feature>
<keyword evidence="3" id="KW-0560">Oxidoreductase</keyword>